<keyword evidence="4" id="KW-1003">Cell membrane</keyword>
<comment type="similarity">
    <text evidence="2">Belongs to the multi antimicrobial extrusion (MATE) (TC 2.A.66.1) family.</text>
</comment>
<dbReference type="Pfam" id="PF01554">
    <property type="entry name" value="MatE"/>
    <property type="match status" value="2"/>
</dbReference>
<reference evidence="9 10" key="1">
    <citation type="journal article" date="2019" name="Int. J. Syst. Evol. Microbiol.">
        <title>The Global Catalogue of Microorganisms (GCM) 10K type strain sequencing project: providing services to taxonomists for standard genome sequencing and annotation.</title>
        <authorList>
            <consortium name="The Broad Institute Genomics Platform"/>
            <consortium name="The Broad Institute Genome Sequencing Center for Infectious Disease"/>
            <person name="Wu L."/>
            <person name="Ma J."/>
        </authorList>
    </citation>
    <scope>NUCLEOTIDE SEQUENCE [LARGE SCALE GENOMIC DNA]</scope>
    <source>
        <strain evidence="9 10">JCM 4531</strain>
    </source>
</reference>
<feature type="transmembrane region" description="Helical" evidence="8">
    <location>
        <begin position="103"/>
        <end position="121"/>
    </location>
</feature>
<dbReference type="PANTHER" id="PTHR42893:SF46">
    <property type="entry name" value="PROTEIN DETOXIFICATION 44, CHLOROPLASTIC"/>
    <property type="match status" value="1"/>
</dbReference>
<keyword evidence="3" id="KW-0813">Transport</keyword>
<dbReference type="InterPro" id="IPR048279">
    <property type="entry name" value="MdtK-like"/>
</dbReference>
<feature type="transmembrane region" description="Helical" evidence="8">
    <location>
        <begin position="388"/>
        <end position="410"/>
    </location>
</feature>
<feature type="transmembrane region" description="Helical" evidence="8">
    <location>
        <begin position="21"/>
        <end position="40"/>
    </location>
</feature>
<comment type="subcellular location">
    <subcellularLocation>
        <location evidence="1">Cell membrane</location>
        <topology evidence="1">Multi-pass membrane protein</topology>
    </subcellularLocation>
</comment>
<dbReference type="CDD" id="cd13136">
    <property type="entry name" value="MATE_DinF_like"/>
    <property type="match status" value="1"/>
</dbReference>
<evidence type="ECO:0000313" key="9">
    <source>
        <dbReference type="EMBL" id="GAA2670896.1"/>
    </source>
</evidence>
<feature type="transmembrane region" description="Helical" evidence="8">
    <location>
        <begin position="200"/>
        <end position="220"/>
    </location>
</feature>
<feature type="transmembrane region" description="Helical" evidence="8">
    <location>
        <begin position="60"/>
        <end position="83"/>
    </location>
</feature>
<keyword evidence="5 8" id="KW-0812">Transmembrane</keyword>
<comment type="caution">
    <text evidence="9">The sequence shown here is derived from an EMBL/GenBank/DDBJ whole genome shotgun (WGS) entry which is preliminary data.</text>
</comment>
<dbReference type="PIRSF" id="PIRSF006603">
    <property type="entry name" value="DinF"/>
    <property type="match status" value="1"/>
</dbReference>
<evidence type="ECO:0000256" key="1">
    <source>
        <dbReference type="ARBA" id="ARBA00004651"/>
    </source>
</evidence>
<accession>A0ABN3S9E8</accession>
<keyword evidence="6 8" id="KW-1133">Transmembrane helix</keyword>
<evidence type="ECO:0000256" key="2">
    <source>
        <dbReference type="ARBA" id="ARBA00010199"/>
    </source>
</evidence>
<name>A0ABN3S9E8_9ACTN</name>
<feature type="transmembrane region" description="Helical" evidence="8">
    <location>
        <begin position="278"/>
        <end position="302"/>
    </location>
</feature>
<evidence type="ECO:0000256" key="8">
    <source>
        <dbReference type="SAM" id="Phobius"/>
    </source>
</evidence>
<evidence type="ECO:0000256" key="5">
    <source>
        <dbReference type="ARBA" id="ARBA00022692"/>
    </source>
</evidence>
<evidence type="ECO:0000256" key="6">
    <source>
        <dbReference type="ARBA" id="ARBA00022989"/>
    </source>
</evidence>
<feature type="transmembrane region" description="Helical" evidence="8">
    <location>
        <begin position="323"/>
        <end position="343"/>
    </location>
</feature>
<dbReference type="NCBIfam" id="TIGR00797">
    <property type="entry name" value="matE"/>
    <property type="match status" value="1"/>
</dbReference>
<evidence type="ECO:0000256" key="3">
    <source>
        <dbReference type="ARBA" id="ARBA00022448"/>
    </source>
</evidence>
<keyword evidence="7 8" id="KW-0472">Membrane</keyword>
<evidence type="ECO:0000256" key="7">
    <source>
        <dbReference type="ARBA" id="ARBA00023136"/>
    </source>
</evidence>
<keyword evidence="10" id="KW-1185">Reference proteome</keyword>
<gene>
    <name evidence="9" type="ORF">GCM10010310_09910</name>
</gene>
<dbReference type="Proteomes" id="UP001499989">
    <property type="component" value="Unassembled WGS sequence"/>
</dbReference>
<dbReference type="InterPro" id="IPR044644">
    <property type="entry name" value="DinF-like"/>
</dbReference>
<organism evidence="9 10">
    <name type="scientific">Streptomyces violaceolatus</name>
    <dbReference type="NCBI Taxonomy" id="67378"/>
    <lineage>
        <taxon>Bacteria</taxon>
        <taxon>Bacillati</taxon>
        <taxon>Actinomycetota</taxon>
        <taxon>Actinomycetes</taxon>
        <taxon>Kitasatosporales</taxon>
        <taxon>Streptomycetaceae</taxon>
        <taxon>Streptomyces</taxon>
        <taxon>Streptomyces violaceoruber group</taxon>
    </lineage>
</organism>
<feature type="transmembrane region" description="Helical" evidence="8">
    <location>
        <begin position="172"/>
        <end position="194"/>
    </location>
</feature>
<proteinExistence type="inferred from homology"/>
<feature type="transmembrane region" description="Helical" evidence="8">
    <location>
        <begin position="141"/>
        <end position="165"/>
    </location>
</feature>
<evidence type="ECO:0000313" key="10">
    <source>
        <dbReference type="Proteomes" id="UP001499989"/>
    </source>
</evidence>
<dbReference type="EMBL" id="BAAASK010000002">
    <property type="protein sequence ID" value="GAA2670896.1"/>
    <property type="molecule type" value="Genomic_DNA"/>
</dbReference>
<protein>
    <submittedName>
        <fullName evidence="9">MATE family efflux transporter</fullName>
    </submittedName>
</protein>
<dbReference type="PANTHER" id="PTHR42893">
    <property type="entry name" value="PROTEIN DETOXIFICATION 44, CHLOROPLASTIC-RELATED"/>
    <property type="match status" value="1"/>
</dbReference>
<feature type="transmembrane region" description="Helical" evidence="8">
    <location>
        <begin position="416"/>
        <end position="434"/>
    </location>
</feature>
<feature type="transmembrane region" description="Helical" evidence="8">
    <location>
        <begin position="247"/>
        <end position="266"/>
    </location>
</feature>
<sequence length="448" mass="46301">MVLMTQAPARTRTVRRRHDREIVALAVPAFGALVAEPLFVMADSAIVGHLGTAQLAGLGIASALLTTAVSVFVFLAYATTAAVSRRVGAGNLQAAIRQGMDGIWLALLLGAAVVAVFLPAAPSLVELFGASDTAAPYATTYLRISSLGIPAMLVVLASTGVLRGLQNTRTPLYVAVAGFIANAVLNVLLVYGAGLGIAGSAWGTVIAQCGMAAVYLWVVVRGARRHGASLRPDLVGIRASAQAGMPLLVRTLSLRAILMIATAVAARLGDADIAAHQIVLSLWSLLAFALDAIAIAGQAIIGRYLGADDAQGAREACRRMVEWGVAVGVVLGLLVVLSRPVFLPLFTGDSMVTDAALPALVIVAVAQPVCGVVFVLDGVLMGAGDGPYLAWAMLLTLAVFTPAALLVPTLGGGLTALWAAMTLMMAMRLVTLWLRTRSGRWIVTGATR</sequence>
<feature type="transmembrane region" description="Helical" evidence="8">
    <location>
        <begin position="355"/>
        <end position="376"/>
    </location>
</feature>
<evidence type="ECO:0000256" key="4">
    <source>
        <dbReference type="ARBA" id="ARBA00022475"/>
    </source>
</evidence>
<dbReference type="InterPro" id="IPR002528">
    <property type="entry name" value="MATE_fam"/>
</dbReference>